<accession>A0ABQ4ESJ4</accession>
<reference evidence="2 3" key="1">
    <citation type="submission" date="2021-01" db="EMBL/GenBank/DDBJ databases">
        <title>Whole genome shotgun sequence of Plantactinospora mayteni NBRC 109088.</title>
        <authorList>
            <person name="Komaki H."/>
            <person name="Tamura T."/>
        </authorList>
    </citation>
    <scope>NUCLEOTIDE SEQUENCE [LARGE SCALE GENOMIC DNA]</scope>
    <source>
        <strain evidence="2 3">NBRC 109088</strain>
    </source>
</reference>
<gene>
    <name evidence="2" type="ORF">Pma05_42150</name>
</gene>
<keyword evidence="3" id="KW-1185">Reference proteome</keyword>
<name>A0ABQ4ESJ4_9ACTN</name>
<evidence type="ECO:0000313" key="2">
    <source>
        <dbReference type="EMBL" id="GIG97642.1"/>
    </source>
</evidence>
<dbReference type="Proteomes" id="UP000621500">
    <property type="component" value="Unassembled WGS sequence"/>
</dbReference>
<proteinExistence type="predicted"/>
<evidence type="ECO:0000256" key="1">
    <source>
        <dbReference type="SAM" id="MobiDB-lite"/>
    </source>
</evidence>
<comment type="caution">
    <text evidence="2">The sequence shown here is derived from an EMBL/GenBank/DDBJ whole genome shotgun (WGS) entry which is preliminary data.</text>
</comment>
<feature type="region of interest" description="Disordered" evidence="1">
    <location>
        <begin position="1"/>
        <end position="22"/>
    </location>
</feature>
<organism evidence="2 3">
    <name type="scientific">Plantactinospora mayteni</name>
    <dbReference type="NCBI Taxonomy" id="566021"/>
    <lineage>
        <taxon>Bacteria</taxon>
        <taxon>Bacillati</taxon>
        <taxon>Actinomycetota</taxon>
        <taxon>Actinomycetes</taxon>
        <taxon>Micromonosporales</taxon>
        <taxon>Micromonosporaceae</taxon>
        <taxon>Plantactinospora</taxon>
    </lineage>
</organism>
<evidence type="ECO:0000313" key="3">
    <source>
        <dbReference type="Proteomes" id="UP000621500"/>
    </source>
</evidence>
<sequence length="56" mass="6387">MSEVRRWRESGHLERAVETAGGPEAFEARIGQMLNEARGLAPDEMRKQRLPPEQIV</sequence>
<dbReference type="RefSeq" id="WP_203859129.1">
    <property type="nucleotide sequence ID" value="NZ_BAAAZQ010000013.1"/>
</dbReference>
<protein>
    <submittedName>
        <fullName evidence="2">Uncharacterized protein</fullName>
    </submittedName>
</protein>
<feature type="compositionally biased region" description="Basic and acidic residues" evidence="1">
    <location>
        <begin position="1"/>
        <end position="17"/>
    </location>
</feature>
<dbReference type="EMBL" id="BONX01000028">
    <property type="protein sequence ID" value="GIG97642.1"/>
    <property type="molecule type" value="Genomic_DNA"/>
</dbReference>